<dbReference type="CDD" id="cd01189">
    <property type="entry name" value="INT_ICEBs1_C_like"/>
    <property type="match status" value="1"/>
</dbReference>
<evidence type="ECO:0000256" key="1">
    <source>
        <dbReference type="ARBA" id="ARBA00008857"/>
    </source>
</evidence>
<dbReference type="Gene3D" id="1.10.150.130">
    <property type="match status" value="1"/>
</dbReference>
<proteinExistence type="inferred from homology"/>
<dbReference type="GO" id="GO:0015074">
    <property type="term" value="P:DNA integration"/>
    <property type="evidence" value="ECO:0007669"/>
    <property type="project" value="UniProtKB-KW"/>
</dbReference>
<evidence type="ECO:0000256" key="2">
    <source>
        <dbReference type="ARBA" id="ARBA00022908"/>
    </source>
</evidence>
<feature type="domain" description="Tyr recombinase" evidence="5">
    <location>
        <begin position="175"/>
        <end position="372"/>
    </location>
</feature>
<evidence type="ECO:0000313" key="8">
    <source>
        <dbReference type="EMBL" id="CAB4819641.1"/>
    </source>
</evidence>
<dbReference type="PROSITE" id="PS51898">
    <property type="entry name" value="TYR_RECOMBINASE"/>
    <property type="match status" value="1"/>
</dbReference>
<evidence type="ECO:0000256" key="3">
    <source>
        <dbReference type="ARBA" id="ARBA00023125"/>
    </source>
</evidence>
<evidence type="ECO:0000256" key="4">
    <source>
        <dbReference type="ARBA" id="ARBA00023172"/>
    </source>
</evidence>
<dbReference type="AlphaFoldDB" id="A0A6J6V9L6"/>
<dbReference type="SUPFAM" id="SSF56349">
    <property type="entry name" value="DNA breaking-rejoining enzymes"/>
    <property type="match status" value="1"/>
</dbReference>
<dbReference type="InterPro" id="IPR002104">
    <property type="entry name" value="Integrase_catalytic"/>
</dbReference>
<dbReference type="PANTHER" id="PTHR30349:SF64">
    <property type="entry name" value="PROPHAGE INTEGRASE INTD-RELATED"/>
    <property type="match status" value="1"/>
</dbReference>
<dbReference type="GO" id="GO:0006310">
    <property type="term" value="P:DNA recombination"/>
    <property type="evidence" value="ECO:0007669"/>
    <property type="project" value="UniProtKB-KW"/>
</dbReference>
<gene>
    <name evidence="7" type="ORF">UFOPK2918_00104</name>
    <name evidence="8" type="ORF">UFOPK3124_00973</name>
</gene>
<protein>
    <submittedName>
        <fullName evidence="7">Unannotated protein</fullName>
    </submittedName>
</protein>
<feature type="domain" description="Core-binding (CB)" evidence="6">
    <location>
        <begin position="71"/>
        <end position="153"/>
    </location>
</feature>
<keyword evidence="3" id="KW-0238">DNA-binding</keyword>
<name>A0A6J6V9L6_9ZZZZ</name>
<dbReference type="InterPro" id="IPR004107">
    <property type="entry name" value="Integrase_SAM-like_N"/>
</dbReference>
<organism evidence="7">
    <name type="scientific">freshwater metagenome</name>
    <dbReference type="NCBI Taxonomy" id="449393"/>
    <lineage>
        <taxon>unclassified sequences</taxon>
        <taxon>metagenomes</taxon>
        <taxon>ecological metagenomes</taxon>
    </lineage>
</organism>
<reference evidence="7" key="1">
    <citation type="submission" date="2020-05" db="EMBL/GenBank/DDBJ databases">
        <authorList>
            <person name="Chiriac C."/>
            <person name="Salcher M."/>
            <person name="Ghai R."/>
            <person name="Kavagutti S V."/>
        </authorList>
    </citation>
    <scope>NUCLEOTIDE SEQUENCE</scope>
</reference>
<keyword evidence="2" id="KW-0229">DNA integration</keyword>
<dbReference type="PROSITE" id="PS51900">
    <property type="entry name" value="CB"/>
    <property type="match status" value="1"/>
</dbReference>
<dbReference type="PANTHER" id="PTHR30349">
    <property type="entry name" value="PHAGE INTEGRASE-RELATED"/>
    <property type="match status" value="1"/>
</dbReference>
<accession>A0A6J6V9L6</accession>
<dbReference type="Pfam" id="PF00589">
    <property type="entry name" value="Phage_integrase"/>
    <property type="match status" value="1"/>
</dbReference>
<sequence length="382" mass="42716">MTNNRKKITVKNGISFNGKTYSYVLRVPDPDTGKTKPRWVGGFSTEKQAKLERDKARIALATSTYVTVSVITVGEYLDKWIELHANQLKPTTLSKYRSYLRLYLNPGLGSVKLQELKPSHVQTLYGQLLDRPLAPSSVHYAGAILKQALNYAVDVEGLLATNPVNKVSTPKGPSNTPDLWTKDELNRFLKVASDHRLGFYFRLSAYTGARRGELCALRWSDFDGSSLTISKSRVKADNQVLELNSTKGGTNGRRSIKIDTDTMELLKAHRKRQLQERMALGECWTDTGYVFVQENGLPIDVHTPTHLFRKLSNQAGLEPIRLHDLRHLHATILLSGGTQLHVVAHRLGHRDAMVTATIYAHVTNEQIETASERFALAMNANG</sequence>
<dbReference type="EMBL" id="CAEZZT010000004">
    <property type="protein sequence ID" value="CAB4767909.1"/>
    <property type="molecule type" value="Genomic_DNA"/>
</dbReference>
<dbReference type="Gene3D" id="1.10.443.10">
    <property type="entry name" value="Intergrase catalytic core"/>
    <property type="match status" value="1"/>
</dbReference>
<dbReference type="InterPro" id="IPR050090">
    <property type="entry name" value="Tyrosine_recombinase_XerCD"/>
</dbReference>
<keyword evidence="4" id="KW-0233">DNA recombination</keyword>
<evidence type="ECO:0000259" key="6">
    <source>
        <dbReference type="PROSITE" id="PS51900"/>
    </source>
</evidence>
<dbReference type="Pfam" id="PF14659">
    <property type="entry name" value="Phage_int_SAM_3"/>
    <property type="match status" value="1"/>
</dbReference>
<evidence type="ECO:0000259" key="5">
    <source>
        <dbReference type="PROSITE" id="PS51898"/>
    </source>
</evidence>
<dbReference type="InterPro" id="IPR011010">
    <property type="entry name" value="DNA_brk_join_enz"/>
</dbReference>
<evidence type="ECO:0000313" key="7">
    <source>
        <dbReference type="EMBL" id="CAB4767909.1"/>
    </source>
</evidence>
<dbReference type="GO" id="GO:0003677">
    <property type="term" value="F:DNA binding"/>
    <property type="evidence" value="ECO:0007669"/>
    <property type="project" value="UniProtKB-KW"/>
</dbReference>
<dbReference type="InterPro" id="IPR013762">
    <property type="entry name" value="Integrase-like_cat_sf"/>
</dbReference>
<dbReference type="InterPro" id="IPR044068">
    <property type="entry name" value="CB"/>
</dbReference>
<dbReference type="EMBL" id="CAFAAY010000083">
    <property type="protein sequence ID" value="CAB4819641.1"/>
    <property type="molecule type" value="Genomic_DNA"/>
</dbReference>
<comment type="similarity">
    <text evidence="1">Belongs to the 'phage' integrase family.</text>
</comment>
<dbReference type="InterPro" id="IPR010998">
    <property type="entry name" value="Integrase_recombinase_N"/>
</dbReference>